<evidence type="ECO:0000313" key="1">
    <source>
        <dbReference type="EMBL" id="KAK7360530.1"/>
    </source>
</evidence>
<keyword evidence="2" id="KW-1185">Reference proteome</keyword>
<dbReference type="EMBL" id="JAYMYQ010000001">
    <property type="protein sequence ID" value="KAK7360530.1"/>
    <property type="molecule type" value="Genomic_DNA"/>
</dbReference>
<dbReference type="Proteomes" id="UP001367508">
    <property type="component" value="Unassembled WGS sequence"/>
</dbReference>
<gene>
    <name evidence="1" type="ORF">VNO77_02532</name>
</gene>
<protein>
    <submittedName>
        <fullName evidence="1">Uncharacterized protein</fullName>
    </submittedName>
</protein>
<name>A0AAN9R349_CANGL</name>
<proteinExistence type="predicted"/>
<reference evidence="1 2" key="1">
    <citation type="submission" date="2024-01" db="EMBL/GenBank/DDBJ databases">
        <title>The genomes of 5 underutilized Papilionoideae crops provide insights into root nodulation and disease resistanc.</title>
        <authorList>
            <person name="Jiang F."/>
        </authorList>
    </citation>
    <scope>NUCLEOTIDE SEQUENCE [LARGE SCALE GENOMIC DNA]</scope>
    <source>
        <strain evidence="1">LVBAO_FW01</strain>
        <tissue evidence="1">Leaves</tissue>
    </source>
</reference>
<evidence type="ECO:0000313" key="2">
    <source>
        <dbReference type="Proteomes" id="UP001367508"/>
    </source>
</evidence>
<dbReference type="AlphaFoldDB" id="A0AAN9R349"/>
<accession>A0AAN9R349</accession>
<comment type="caution">
    <text evidence="1">The sequence shown here is derived from an EMBL/GenBank/DDBJ whole genome shotgun (WGS) entry which is preliminary data.</text>
</comment>
<organism evidence="1 2">
    <name type="scientific">Canavalia gladiata</name>
    <name type="common">Sword bean</name>
    <name type="synonym">Dolichos gladiatus</name>
    <dbReference type="NCBI Taxonomy" id="3824"/>
    <lineage>
        <taxon>Eukaryota</taxon>
        <taxon>Viridiplantae</taxon>
        <taxon>Streptophyta</taxon>
        <taxon>Embryophyta</taxon>
        <taxon>Tracheophyta</taxon>
        <taxon>Spermatophyta</taxon>
        <taxon>Magnoliopsida</taxon>
        <taxon>eudicotyledons</taxon>
        <taxon>Gunneridae</taxon>
        <taxon>Pentapetalae</taxon>
        <taxon>rosids</taxon>
        <taxon>fabids</taxon>
        <taxon>Fabales</taxon>
        <taxon>Fabaceae</taxon>
        <taxon>Papilionoideae</taxon>
        <taxon>50 kb inversion clade</taxon>
        <taxon>NPAAA clade</taxon>
        <taxon>indigoferoid/millettioid clade</taxon>
        <taxon>Phaseoleae</taxon>
        <taxon>Canavalia</taxon>
    </lineage>
</organism>
<sequence length="173" mass="19659">MVKSKEDLSLDSGALTSNWNSLYFLKKISGLKELFLDFSGLTLLTLISSKISWLGLHFCALEFVSTSLEFRYVPLYLVSLGDDFESCLRQVQLYVLEVQTLLSKRVSFSNPKSDSRAVNSICREIHLRDPGKFKAWIENSRLNQSRGSGFVVADIPFTPRAKRVLELSLEETR</sequence>